<gene>
    <name evidence="9" type="primary">yqcE</name>
    <name evidence="9" type="ORF">Pla123a_17510</name>
</gene>
<keyword evidence="10" id="KW-1185">Reference proteome</keyword>
<dbReference type="Gene3D" id="1.20.1250.20">
    <property type="entry name" value="MFS general substrate transporter like domains"/>
    <property type="match status" value="1"/>
</dbReference>
<feature type="transmembrane region" description="Helical" evidence="7">
    <location>
        <begin position="135"/>
        <end position="153"/>
    </location>
</feature>
<dbReference type="AlphaFoldDB" id="A0A5C5YSI6"/>
<keyword evidence="2" id="KW-0813">Transport</keyword>
<feature type="transmembrane region" description="Helical" evidence="7">
    <location>
        <begin position="285"/>
        <end position="305"/>
    </location>
</feature>
<dbReference type="PROSITE" id="PS50850">
    <property type="entry name" value="MFS"/>
    <property type="match status" value="1"/>
</dbReference>
<keyword evidence="4 7" id="KW-0812">Transmembrane</keyword>
<proteinExistence type="predicted"/>
<keyword evidence="3" id="KW-1003">Cell membrane</keyword>
<feature type="transmembrane region" description="Helical" evidence="7">
    <location>
        <begin position="346"/>
        <end position="363"/>
    </location>
</feature>
<evidence type="ECO:0000259" key="8">
    <source>
        <dbReference type="PROSITE" id="PS50850"/>
    </source>
</evidence>
<comment type="subcellular location">
    <subcellularLocation>
        <location evidence="1">Cell membrane</location>
        <topology evidence="1">Multi-pass membrane protein</topology>
    </subcellularLocation>
</comment>
<protein>
    <submittedName>
        <fullName evidence="9">Inner membrane protein YqcE</fullName>
    </submittedName>
</protein>
<reference evidence="9 10" key="1">
    <citation type="submission" date="2019-02" db="EMBL/GenBank/DDBJ databases">
        <title>Deep-cultivation of Planctomycetes and their phenomic and genomic characterization uncovers novel biology.</title>
        <authorList>
            <person name="Wiegand S."/>
            <person name="Jogler M."/>
            <person name="Boedeker C."/>
            <person name="Pinto D."/>
            <person name="Vollmers J."/>
            <person name="Rivas-Marin E."/>
            <person name="Kohn T."/>
            <person name="Peeters S.H."/>
            <person name="Heuer A."/>
            <person name="Rast P."/>
            <person name="Oberbeckmann S."/>
            <person name="Bunk B."/>
            <person name="Jeske O."/>
            <person name="Meyerdierks A."/>
            <person name="Storesund J.E."/>
            <person name="Kallscheuer N."/>
            <person name="Luecker S."/>
            <person name="Lage O.M."/>
            <person name="Pohl T."/>
            <person name="Merkel B.J."/>
            <person name="Hornburger P."/>
            <person name="Mueller R.-W."/>
            <person name="Bruemmer F."/>
            <person name="Labrenz M."/>
            <person name="Spormann A.M."/>
            <person name="Op Den Camp H."/>
            <person name="Overmann J."/>
            <person name="Amann R."/>
            <person name="Jetten M.S.M."/>
            <person name="Mascher T."/>
            <person name="Medema M.H."/>
            <person name="Devos D.P."/>
            <person name="Kaster A.-K."/>
            <person name="Ovreas L."/>
            <person name="Rohde M."/>
            <person name="Galperin M.Y."/>
            <person name="Jogler C."/>
        </authorList>
    </citation>
    <scope>NUCLEOTIDE SEQUENCE [LARGE SCALE GENOMIC DNA]</scope>
    <source>
        <strain evidence="9 10">Pla123a</strain>
    </source>
</reference>
<dbReference type="EMBL" id="SJPO01000003">
    <property type="protein sequence ID" value="TWT77952.1"/>
    <property type="molecule type" value="Genomic_DNA"/>
</dbReference>
<name>A0A5C5YSI6_9BACT</name>
<evidence type="ECO:0000256" key="3">
    <source>
        <dbReference type="ARBA" id="ARBA00022475"/>
    </source>
</evidence>
<dbReference type="SUPFAM" id="SSF103473">
    <property type="entry name" value="MFS general substrate transporter"/>
    <property type="match status" value="1"/>
</dbReference>
<evidence type="ECO:0000256" key="2">
    <source>
        <dbReference type="ARBA" id="ARBA00022448"/>
    </source>
</evidence>
<dbReference type="Pfam" id="PF07690">
    <property type="entry name" value="MFS_1"/>
    <property type="match status" value="1"/>
</dbReference>
<organism evidence="9 10">
    <name type="scientific">Posidoniimonas polymericola</name>
    <dbReference type="NCBI Taxonomy" id="2528002"/>
    <lineage>
        <taxon>Bacteria</taxon>
        <taxon>Pseudomonadati</taxon>
        <taxon>Planctomycetota</taxon>
        <taxon>Planctomycetia</taxon>
        <taxon>Pirellulales</taxon>
        <taxon>Lacipirellulaceae</taxon>
        <taxon>Posidoniimonas</taxon>
    </lineage>
</organism>
<dbReference type="PANTHER" id="PTHR23517:SF3">
    <property type="entry name" value="INTEGRAL MEMBRANE TRANSPORT PROTEIN"/>
    <property type="match status" value="1"/>
</dbReference>
<feature type="transmembrane region" description="Helical" evidence="7">
    <location>
        <begin position="173"/>
        <end position="191"/>
    </location>
</feature>
<feature type="transmembrane region" description="Helical" evidence="7">
    <location>
        <begin position="41"/>
        <end position="59"/>
    </location>
</feature>
<evidence type="ECO:0000256" key="5">
    <source>
        <dbReference type="ARBA" id="ARBA00022989"/>
    </source>
</evidence>
<dbReference type="GO" id="GO:0005886">
    <property type="term" value="C:plasma membrane"/>
    <property type="evidence" value="ECO:0007669"/>
    <property type="project" value="UniProtKB-SubCell"/>
</dbReference>
<keyword evidence="6 7" id="KW-0472">Membrane</keyword>
<feature type="domain" description="Major facilitator superfamily (MFS) profile" evidence="8">
    <location>
        <begin position="1"/>
        <end position="407"/>
    </location>
</feature>
<accession>A0A5C5YSI6</accession>
<sequence length="416" mass="44873">MLSLIVAGEAIFTLPFHIIRYFRPSFVEVFALTQTELGDMLAIYGVVATIAYPLGGVLADRFPVRVLLPTSLLMTGAGGLALLFSPSIATMNWLYAFWGFSTILPFWAALIKATRQWGGDDEQGMAFGILDGGRGLLAFLLSLMAVALFELLMPVAEQTATLAEKTAAIRSTVYVYVGACVAAAVFTWLFVPEPVEETGERSSRREAFAKVLAVVRMPAVWLQSLIIVAAYSAFKGIDYYSQFAADVWGWTDVDAANLVKYAAFSRAFAAVGAGLLADRFSSSRVLIACFALAGGSYIALVFAAPSAAHAWMLWTAVLTGCLGFFALRGVYFALLEESHIPADMTGTAVGVVSLLGFTPEIFMPKLGGWLLDRWPGEATGFHLLYWFLGGACVVGIVSTLTLRWLLGRQNARQAAS</sequence>
<evidence type="ECO:0000313" key="9">
    <source>
        <dbReference type="EMBL" id="TWT77952.1"/>
    </source>
</evidence>
<dbReference type="Proteomes" id="UP000318478">
    <property type="component" value="Unassembled WGS sequence"/>
</dbReference>
<dbReference type="PANTHER" id="PTHR23517">
    <property type="entry name" value="RESISTANCE PROTEIN MDTM, PUTATIVE-RELATED-RELATED"/>
    <property type="match status" value="1"/>
</dbReference>
<evidence type="ECO:0000256" key="6">
    <source>
        <dbReference type="ARBA" id="ARBA00023136"/>
    </source>
</evidence>
<keyword evidence="5 7" id="KW-1133">Transmembrane helix</keyword>
<dbReference type="GO" id="GO:0022857">
    <property type="term" value="F:transmembrane transporter activity"/>
    <property type="evidence" value="ECO:0007669"/>
    <property type="project" value="InterPro"/>
</dbReference>
<dbReference type="InterPro" id="IPR020846">
    <property type="entry name" value="MFS_dom"/>
</dbReference>
<dbReference type="InterPro" id="IPR050171">
    <property type="entry name" value="MFS_Transporters"/>
</dbReference>
<evidence type="ECO:0000256" key="4">
    <source>
        <dbReference type="ARBA" id="ARBA00022692"/>
    </source>
</evidence>
<feature type="transmembrane region" description="Helical" evidence="7">
    <location>
        <begin position="383"/>
        <end position="406"/>
    </location>
</feature>
<feature type="transmembrane region" description="Helical" evidence="7">
    <location>
        <begin position="311"/>
        <end position="334"/>
    </location>
</feature>
<dbReference type="InterPro" id="IPR036259">
    <property type="entry name" value="MFS_trans_sf"/>
</dbReference>
<feature type="transmembrane region" description="Helical" evidence="7">
    <location>
        <begin position="66"/>
        <end position="89"/>
    </location>
</feature>
<dbReference type="CDD" id="cd06174">
    <property type="entry name" value="MFS"/>
    <property type="match status" value="1"/>
</dbReference>
<feature type="transmembrane region" description="Helical" evidence="7">
    <location>
        <begin position="211"/>
        <end position="234"/>
    </location>
</feature>
<evidence type="ECO:0000256" key="7">
    <source>
        <dbReference type="SAM" id="Phobius"/>
    </source>
</evidence>
<dbReference type="InterPro" id="IPR011701">
    <property type="entry name" value="MFS"/>
</dbReference>
<feature type="transmembrane region" description="Helical" evidence="7">
    <location>
        <begin position="95"/>
        <end position="114"/>
    </location>
</feature>
<feature type="transmembrane region" description="Helical" evidence="7">
    <location>
        <begin position="258"/>
        <end position="278"/>
    </location>
</feature>
<evidence type="ECO:0000256" key="1">
    <source>
        <dbReference type="ARBA" id="ARBA00004651"/>
    </source>
</evidence>
<comment type="caution">
    <text evidence="9">The sequence shown here is derived from an EMBL/GenBank/DDBJ whole genome shotgun (WGS) entry which is preliminary data.</text>
</comment>
<evidence type="ECO:0000313" key="10">
    <source>
        <dbReference type="Proteomes" id="UP000318478"/>
    </source>
</evidence>